<dbReference type="Proteomes" id="UP000004578">
    <property type="component" value="Unassembled WGS sequence"/>
</dbReference>
<keyword evidence="3" id="KW-1185">Reference proteome</keyword>
<dbReference type="EMBL" id="AKFS01000231">
    <property type="protein sequence ID" value="EJF41347.1"/>
    <property type="molecule type" value="Genomic_DNA"/>
</dbReference>
<gene>
    <name evidence="2" type="ORF">HMPREF1317_1305</name>
</gene>
<protein>
    <submittedName>
        <fullName evidence="2">Uncharacterized protein</fullName>
    </submittedName>
</protein>
<evidence type="ECO:0000313" key="2">
    <source>
        <dbReference type="EMBL" id="EJF41347.1"/>
    </source>
</evidence>
<dbReference type="AlphaFoldDB" id="J0N9T7"/>
<organism evidence="2 3">
    <name type="scientific">Schaalia georgiae F0490</name>
    <dbReference type="NCBI Taxonomy" id="1125717"/>
    <lineage>
        <taxon>Bacteria</taxon>
        <taxon>Bacillati</taxon>
        <taxon>Actinomycetota</taxon>
        <taxon>Actinomycetes</taxon>
        <taxon>Actinomycetales</taxon>
        <taxon>Actinomycetaceae</taxon>
        <taxon>Schaalia</taxon>
    </lineage>
</organism>
<sequence>MEQTTGGRGDGAPAVDERLEEGHSMTRPNTADSRDTNVKYIAAVAKILHANAEAAAEGWTEVGLLVNKAPDSQKVSTYAALERGSEHFDDWLTPSAWDELGKVLAAWQFDLSQQGHPKWTAMFLGGVRDGGLAWLPDYSPTFGKWRIRRKHSNLPAIQEGLEKAARL</sequence>
<name>J0N9T7_9ACTO</name>
<evidence type="ECO:0000256" key="1">
    <source>
        <dbReference type="SAM" id="MobiDB-lite"/>
    </source>
</evidence>
<comment type="caution">
    <text evidence="2">The sequence shown here is derived from an EMBL/GenBank/DDBJ whole genome shotgun (WGS) entry which is preliminary data.</text>
</comment>
<feature type="compositionally biased region" description="Gly residues" evidence="1">
    <location>
        <begin position="1"/>
        <end position="10"/>
    </location>
</feature>
<feature type="region of interest" description="Disordered" evidence="1">
    <location>
        <begin position="1"/>
        <end position="33"/>
    </location>
</feature>
<proteinExistence type="predicted"/>
<feature type="compositionally biased region" description="Basic and acidic residues" evidence="1">
    <location>
        <begin position="15"/>
        <end position="24"/>
    </location>
</feature>
<accession>J0N9T7</accession>
<evidence type="ECO:0000313" key="3">
    <source>
        <dbReference type="Proteomes" id="UP000004578"/>
    </source>
</evidence>
<reference evidence="2 3" key="1">
    <citation type="submission" date="2012-05" db="EMBL/GenBank/DDBJ databases">
        <authorList>
            <person name="Harkins D.M."/>
            <person name="Madupu R."/>
            <person name="Durkin A.S."/>
            <person name="Torralba M."/>
            <person name="Methe B."/>
            <person name="Sutton G.G."/>
            <person name="Nelson K.E."/>
        </authorList>
    </citation>
    <scope>NUCLEOTIDE SEQUENCE [LARGE SCALE GENOMIC DNA]</scope>
    <source>
        <strain evidence="2 3">F0490</strain>
    </source>
</reference>
<dbReference type="PATRIC" id="fig|1125717.3.peg.1458"/>